<keyword evidence="6" id="KW-1185">Reference proteome</keyword>
<accession>A0ABY7D7L7</accession>
<dbReference type="SUPFAM" id="SSF56112">
    <property type="entry name" value="Protein kinase-like (PK-like)"/>
    <property type="match status" value="1"/>
</dbReference>
<dbReference type="Pfam" id="PF07714">
    <property type="entry name" value="PK_Tyr_Ser-Thr"/>
    <property type="match status" value="1"/>
</dbReference>
<dbReference type="PROSITE" id="PS50011">
    <property type="entry name" value="PROTEIN_KINASE_DOM"/>
    <property type="match status" value="1"/>
</dbReference>
<dbReference type="InterPro" id="IPR003961">
    <property type="entry name" value="FN3_dom"/>
</dbReference>
<dbReference type="PRINTS" id="PR00109">
    <property type="entry name" value="TYRKINASE"/>
</dbReference>
<dbReference type="Gene3D" id="1.10.510.10">
    <property type="entry name" value="Transferase(Phosphotransferase) domain 1"/>
    <property type="match status" value="1"/>
</dbReference>
<dbReference type="InterPro" id="IPR050122">
    <property type="entry name" value="RTK"/>
</dbReference>
<gene>
    <name evidence="5" type="ORF">MAR_006128</name>
</gene>
<dbReference type="InterPro" id="IPR011009">
    <property type="entry name" value="Kinase-like_dom_sf"/>
</dbReference>
<feature type="signal peptide" evidence="2">
    <location>
        <begin position="1"/>
        <end position="22"/>
    </location>
</feature>
<feature type="chain" id="PRO_5045426218" evidence="2">
    <location>
        <begin position="23"/>
        <end position="864"/>
    </location>
</feature>
<evidence type="ECO:0000313" key="5">
    <source>
        <dbReference type="EMBL" id="WAQ93657.1"/>
    </source>
</evidence>
<dbReference type="InterPro" id="IPR001245">
    <property type="entry name" value="Ser-Thr/Tyr_kinase_cat_dom"/>
</dbReference>
<evidence type="ECO:0000256" key="1">
    <source>
        <dbReference type="SAM" id="Phobius"/>
    </source>
</evidence>
<organism evidence="5 6">
    <name type="scientific">Mya arenaria</name>
    <name type="common">Soft-shell clam</name>
    <dbReference type="NCBI Taxonomy" id="6604"/>
    <lineage>
        <taxon>Eukaryota</taxon>
        <taxon>Metazoa</taxon>
        <taxon>Spiralia</taxon>
        <taxon>Lophotrochozoa</taxon>
        <taxon>Mollusca</taxon>
        <taxon>Bivalvia</taxon>
        <taxon>Autobranchia</taxon>
        <taxon>Heteroconchia</taxon>
        <taxon>Euheterodonta</taxon>
        <taxon>Imparidentia</taxon>
        <taxon>Neoheterodontei</taxon>
        <taxon>Myida</taxon>
        <taxon>Myoidea</taxon>
        <taxon>Myidae</taxon>
        <taxon>Mya</taxon>
    </lineage>
</organism>
<reference evidence="5" key="1">
    <citation type="submission" date="2022-11" db="EMBL/GenBank/DDBJ databases">
        <title>Centuries of genome instability and evolution in soft-shell clam transmissible cancer (bioRxiv).</title>
        <authorList>
            <person name="Hart S.F.M."/>
            <person name="Yonemitsu M.A."/>
            <person name="Giersch R.M."/>
            <person name="Beal B.F."/>
            <person name="Arriagada G."/>
            <person name="Davis B.W."/>
            <person name="Ostrander E.A."/>
            <person name="Goff S.P."/>
            <person name="Metzger M.J."/>
        </authorList>
    </citation>
    <scope>NUCLEOTIDE SEQUENCE</scope>
    <source>
        <strain evidence="5">MELC-2E11</strain>
        <tissue evidence="5">Siphon/mantle</tissue>
    </source>
</reference>
<feature type="domain" description="Fibronectin type-III" evidence="4">
    <location>
        <begin position="396"/>
        <end position="493"/>
    </location>
</feature>
<evidence type="ECO:0000313" key="6">
    <source>
        <dbReference type="Proteomes" id="UP001164746"/>
    </source>
</evidence>
<dbReference type="InterPro" id="IPR000719">
    <property type="entry name" value="Prot_kinase_dom"/>
</dbReference>
<dbReference type="PANTHER" id="PTHR24416:SF600">
    <property type="entry name" value="PDGF- AND VEGF-RECEPTOR RELATED, ISOFORM J"/>
    <property type="match status" value="1"/>
</dbReference>
<feature type="domain" description="Protein kinase" evidence="3">
    <location>
        <begin position="601"/>
        <end position="851"/>
    </location>
</feature>
<proteinExistence type="predicted"/>
<sequence length="864" mass="97338">MLRGLCLGLVVFAALTVTLVTSKVDWRYLKERLVAFNKTYECETGISPDNPKVGQDTCTLYDENFVTLIEHGDILQIKFQSLSGGYQKISNVDDGGRLFTTKYYTGLKAEEILEFRFDFVAPTHCSDEPIHCSKRLLHVANEFTSDHIFITWDGWTDALAGMWQFVADALDDNEGKRTRQAIPNFNGIVNFEVAYDIFASEQVPTIGWSQVNLSEQTSTERILVDGDRLRVWVRATDVMGNTKTDSTFMRIDGSPPTISSENSSDHQLQLNVADGPYSHSSRAMFLAADLHSGVHQIGIKLTVKSPGKDDIVTYQNFTEASRGENNEDPRCIGLDQNGVCLLPTQKVDIDNCWLTVSKEDLVSASGELEITAYNQAMLTATAVFDMGPLTKLQDNGPTKMRIENKSPTGFRLAWDLPETESCYGKADIVIILTFKDSTGEIQIKSFETPSTASFFDFLGLDPEVEYNLGLQIKADGETAQQFGEYLSVVTPKQVNASAGVSAGAVAGMIVGLLLLCALVVLVFFFLTRRGIINVQPQRRMVEIRRAVTKRVRQSRMFAPETQGHLHENKVYAYDNRQNELYLYGGMDFNTSSKGYISRDQITFDVLLKSGHFANIYRARYNGQNVVAKTLKEHFTKDDELLMKAKVNFSSDRVGDHPNVIKFVGAIFCENGTLKDYLEKNKSNMNVEMQENLFRFGLDIAKGMEFLASRGVTHRRLAARNILLNFMNEAKIAGFGPQSADEEDGGDAETGKKERIPIKWVAPECMESTKKANERSDVWSYAVVLWELFSLGETPYTGKSRDLPQRLKKGERLGKPELCDETWYKVMQKCWEFDSKKRPCFAEVREQLEVLFVNSPGDDFYYYKR</sequence>
<keyword evidence="1" id="KW-0472">Membrane</keyword>
<keyword evidence="1" id="KW-0812">Transmembrane</keyword>
<protein>
    <submittedName>
        <fullName evidence="5">FER-like protein</fullName>
    </submittedName>
</protein>
<evidence type="ECO:0000259" key="4">
    <source>
        <dbReference type="PROSITE" id="PS50853"/>
    </source>
</evidence>
<dbReference type="EMBL" id="CP111012">
    <property type="protein sequence ID" value="WAQ93657.1"/>
    <property type="molecule type" value="Genomic_DNA"/>
</dbReference>
<dbReference type="PANTHER" id="PTHR24416">
    <property type="entry name" value="TYROSINE-PROTEIN KINASE RECEPTOR"/>
    <property type="match status" value="1"/>
</dbReference>
<dbReference type="PROSITE" id="PS50853">
    <property type="entry name" value="FN3"/>
    <property type="match status" value="1"/>
</dbReference>
<dbReference type="CDD" id="cd00192">
    <property type="entry name" value="PTKc"/>
    <property type="match status" value="1"/>
</dbReference>
<feature type="transmembrane region" description="Helical" evidence="1">
    <location>
        <begin position="502"/>
        <end position="526"/>
    </location>
</feature>
<evidence type="ECO:0000259" key="3">
    <source>
        <dbReference type="PROSITE" id="PS50011"/>
    </source>
</evidence>
<name>A0ABY7D7L7_MYAAR</name>
<evidence type="ECO:0000256" key="2">
    <source>
        <dbReference type="SAM" id="SignalP"/>
    </source>
</evidence>
<dbReference type="Proteomes" id="UP001164746">
    <property type="component" value="Chromosome 1"/>
</dbReference>
<keyword evidence="2" id="KW-0732">Signal</keyword>
<keyword evidence="1" id="KW-1133">Transmembrane helix</keyword>